<comment type="caution">
    <text evidence="2">The sequence shown here is derived from an EMBL/GenBank/DDBJ whole genome shotgun (WGS) entry which is preliminary data.</text>
</comment>
<feature type="region of interest" description="Disordered" evidence="1">
    <location>
        <begin position="112"/>
        <end position="132"/>
    </location>
</feature>
<dbReference type="EMBL" id="BONO01000026">
    <property type="protein sequence ID" value="GIG37648.1"/>
    <property type="molecule type" value="Genomic_DNA"/>
</dbReference>
<accession>A0A919PCG7</accession>
<name>A0A919PCG7_9CELL</name>
<proteinExistence type="predicted"/>
<dbReference type="RefSeq" id="WP_203669630.1">
    <property type="nucleotide sequence ID" value="NZ_BONO01000026.1"/>
</dbReference>
<organism evidence="2 3">
    <name type="scientific">Cellulomonas pakistanensis</name>
    <dbReference type="NCBI Taxonomy" id="992287"/>
    <lineage>
        <taxon>Bacteria</taxon>
        <taxon>Bacillati</taxon>
        <taxon>Actinomycetota</taxon>
        <taxon>Actinomycetes</taxon>
        <taxon>Micrococcales</taxon>
        <taxon>Cellulomonadaceae</taxon>
        <taxon>Cellulomonas</taxon>
    </lineage>
</organism>
<dbReference type="AlphaFoldDB" id="A0A919PCG7"/>
<protein>
    <submittedName>
        <fullName evidence="2">Uncharacterized protein</fullName>
    </submittedName>
</protein>
<dbReference type="Proteomes" id="UP000642125">
    <property type="component" value="Unassembled WGS sequence"/>
</dbReference>
<sequence>MAALDVDLDTVSLAGQVLSRQAGHCRSTAAYLSVHGSISGSTGLILAGLAPVSDAVTAAGTGVLRTAGSVCDATAHAAQRSADTYASTDHDARTRFERLSGAGTHIRLRQHRPVRGPGRGRLPPYRAGGGMSTDRIRLQREPLAGRLREIEELVRAATAQIEQLAMPDDRDARLEAERAEAARSGALGRDWQRVQERIDTGTVTLADVFSGVDDSPEAEHLRARSSATLRSASEESEHDPDGSAAELLREILAARRPIADRNPTS</sequence>
<evidence type="ECO:0000313" key="2">
    <source>
        <dbReference type="EMBL" id="GIG37648.1"/>
    </source>
</evidence>
<gene>
    <name evidence="2" type="ORF">Cpa01nite_30290</name>
</gene>
<feature type="compositionally biased region" description="Basic and acidic residues" evidence="1">
    <location>
        <begin position="232"/>
        <end position="244"/>
    </location>
</feature>
<reference evidence="2" key="1">
    <citation type="submission" date="2021-01" db="EMBL/GenBank/DDBJ databases">
        <title>Whole genome shotgun sequence of Cellulomonas pakistanensis NBRC 110800.</title>
        <authorList>
            <person name="Komaki H."/>
            <person name="Tamura T."/>
        </authorList>
    </citation>
    <scope>NUCLEOTIDE SEQUENCE</scope>
    <source>
        <strain evidence="2">NBRC 110800</strain>
    </source>
</reference>
<keyword evidence="3" id="KW-1185">Reference proteome</keyword>
<evidence type="ECO:0000313" key="3">
    <source>
        <dbReference type="Proteomes" id="UP000642125"/>
    </source>
</evidence>
<feature type="region of interest" description="Disordered" evidence="1">
    <location>
        <begin position="215"/>
        <end position="244"/>
    </location>
</feature>
<evidence type="ECO:0000256" key="1">
    <source>
        <dbReference type="SAM" id="MobiDB-lite"/>
    </source>
</evidence>